<comment type="caution">
    <text evidence="4">The sequence shown here is derived from an EMBL/GenBank/DDBJ whole genome shotgun (WGS) entry which is preliminary data.</text>
</comment>
<dbReference type="Proteomes" id="UP001500618">
    <property type="component" value="Unassembled WGS sequence"/>
</dbReference>
<organism evidence="4 5">
    <name type="scientific">Fodinicola feengrottensis</name>
    <dbReference type="NCBI Taxonomy" id="435914"/>
    <lineage>
        <taxon>Bacteria</taxon>
        <taxon>Bacillati</taxon>
        <taxon>Actinomycetota</taxon>
        <taxon>Actinomycetes</taxon>
        <taxon>Mycobacteriales</taxon>
        <taxon>Fodinicola</taxon>
    </lineage>
</organism>
<protein>
    <submittedName>
        <fullName evidence="4">Aldolase</fullName>
    </submittedName>
</protein>
<gene>
    <name evidence="4" type="ORF">GCM10009765_55270</name>
</gene>
<reference evidence="5" key="1">
    <citation type="journal article" date="2019" name="Int. J. Syst. Evol. Microbiol.">
        <title>The Global Catalogue of Microorganisms (GCM) 10K type strain sequencing project: providing services to taxonomists for standard genome sequencing and annotation.</title>
        <authorList>
            <consortium name="The Broad Institute Genomics Platform"/>
            <consortium name="The Broad Institute Genome Sequencing Center for Infectious Disease"/>
            <person name="Wu L."/>
            <person name="Ma J."/>
        </authorList>
    </citation>
    <scope>NUCLEOTIDE SEQUENCE [LARGE SCALE GENOMIC DNA]</scope>
    <source>
        <strain evidence="5">JCM 14718</strain>
    </source>
</reference>
<dbReference type="Pfam" id="PF00596">
    <property type="entry name" value="Aldolase_II"/>
    <property type="match status" value="1"/>
</dbReference>
<keyword evidence="5" id="KW-1185">Reference proteome</keyword>
<keyword evidence="1" id="KW-0479">Metal-binding</keyword>
<dbReference type="EMBL" id="BAAANY010000021">
    <property type="protein sequence ID" value="GAA1698807.1"/>
    <property type="molecule type" value="Genomic_DNA"/>
</dbReference>
<evidence type="ECO:0000259" key="3">
    <source>
        <dbReference type="SMART" id="SM01007"/>
    </source>
</evidence>
<proteinExistence type="predicted"/>
<sequence length="204" mass="22058">MTVDALVEELIEVGRDLVATGLTRASSGNLSARLAGSDTFVITGRGTWLNRLRPADFAVVRLDDTVVGGPAVPSTEYRLHLRTYQARPDANSVIHAHPRMSVLVDALGHEIKPLTLDQAYYLPRIGRIDFYPNGSWDLADHAAAACADCDAVVLGYHGSSCVGDTVEMAHRRTLILEDAATLTYHAVLAGRPDLRFPPGVKLTD</sequence>
<dbReference type="Gene3D" id="3.40.225.10">
    <property type="entry name" value="Class II aldolase/adducin N-terminal domain"/>
    <property type="match status" value="1"/>
</dbReference>
<dbReference type="RefSeq" id="WP_163571440.1">
    <property type="nucleotide sequence ID" value="NZ_BAAANY010000021.1"/>
</dbReference>
<evidence type="ECO:0000256" key="1">
    <source>
        <dbReference type="ARBA" id="ARBA00022723"/>
    </source>
</evidence>
<evidence type="ECO:0000256" key="2">
    <source>
        <dbReference type="ARBA" id="ARBA00023239"/>
    </source>
</evidence>
<dbReference type="SMART" id="SM01007">
    <property type="entry name" value="Aldolase_II"/>
    <property type="match status" value="1"/>
</dbReference>
<name>A0ABP4U5X7_9ACTN</name>
<feature type="domain" description="Class II aldolase/adducin N-terminal" evidence="3">
    <location>
        <begin position="8"/>
        <end position="184"/>
    </location>
</feature>
<keyword evidence="2" id="KW-0456">Lyase</keyword>
<evidence type="ECO:0000313" key="5">
    <source>
        <dbReference type="Proteomes" id="UP001500618"/>
    </source>
</evidence>
<evidence type="ECO:0000313" key="4">
    <source>
        <dbReference type="EMBL" id="GAA1698807.1"/>
    </source>
</evidence>
<dbReference type="InterPro" id="IPR050197">
    <property type="entry name" value="Aldolase_class_II_sugar_metab"/>
</dbReference>
<dbReference type="InterPro" id="IPR001303">
    <property type="entry name" value="Aldolase_II/adducin_N"/>
</dbReference>
<dbReference type="InterPro" id="IPR036409">
    <property type="entry name" value="Aldolase_II/adducin_N_sf"/>
</dbReference>
<dbReference type="SUPFAM" id="SSF53639">
    <property type="entry name" value="AraD/HMP-PK domain-like"/>
    <property type="match status" value="1"/>
</dbReference>
<accession>A0ABP4U5X7</accession>
<dbReference type="PANTHER" id="PTHR22789:SF0">
    <property type="entry name" value="3-OXO-TETRONATE 4-PHOSPHATE DECARBOXYLASE-RELATED"/>
    <property type="match status" value="1"/>
</dbReference>
<dbReference type="PANTHER" id="PTHR22789">
    <property type="entry name" value="FUCULOSE PHOSPHATE ALDOLASE"/>
    <property type="match status" value="1"/>
</dbReference>